<dbReference type="FunFam" id="1.10.287.130:FF:000030">
    <property type="entry name" value="Putative histidine kinase 5"/>
    <property type="match status" value="2"/>
</dbReference>
<evidence type="ECO:0000259" key="10">
    <source>
        <dbReference type="PROSITE" id="PS50109"/>
    </source>
</evidence>
<dbReference type="InterPro" id="IPR003661">
    <property type="entry name" value="HisK_dim/P_dom"/>
</dbReference>
<protein>
    <recommendedName>
        <fullName evidence="4">histidine kinase</fullName>
        <ecNumber evidence="4">2.7.13.3</ecNumber>
    </recommendedName>
</protein>
<feature type="domain" description="Histidine kinase" evidence="10">
    <location>
        <begin position="521"/>
        <end position="599"/>
    </location>
</feature>
<dbReference type="InterPro" id="IPR036890">
    <property type="entry name" value="HATPase_C_sf"/>
</dbReference>
<dbReference type="SUPFAM" id="SSF117070">
    <property type="entry name" value="LEA14-like"/>
    <property type="match status" value="2"/>
</dbReference>
<dbReference type="GO" id="GO:0000155">
    <property type="term" value="F:phosphorelay sensor kinase activity"/>
    <property type="evidence" value="ECO:0007669"/>
    <property type="project" value="InterPro"/>
</dbReference>
<dbReference type="SMART" id="SM00388">
    <property type="entry name" value="HisKA"/>
    <property type="match status" value="2"/>
</dbReference>
<dbReference type="InterPro" id="IPR004358">
    <property type="entry name" value="Sig_transdc_His_kin-like_C"/>
</dbReference>
<dbReference type="Proteomes" id="UP000306102">
    <property type="component" value="Unassembled WGS sequence"/>
</dbReference>
<feature type="region of interest" description="Disordered" evidence="9">
    <location>
        <begin position="1"/>
        <end position="29"/>
    </location>
</feature>
<feature type="compositionally biased region" description="Basic and acidic residues" evidence="9">
    <location>
        <begin position="902"/>
        <end position="922"/>
    </location>
</feature>
<gene>
    <name evidence="11" type="ORF">TEA_010115</name>
</gene>
<keyword evidence="7" id="KW-0808">Transferase</keyword>
<evidence type="ECO:0000313" key="11">
    <source>
        <dbReference type="EMBL" id="THG04874.1"/>
    </source>
</evidence>
<evidence type="ECO:0000256" key="9">
    <source>
        <dbReference type="SAM" id="MobiDB-lite"/>
    </source>
</evidence>
<dbReference type="PRINTS" id="PR00344">
    <property type="entry name" value="BCTRLSENSOR"/>
</dbReference>
<feature type="region of interest" description="Disordered" evidence="9">
    <location>
        <begin position="902"/>
        <end position="936"/>
    </location>
</feature>
<accession>A0A4S4DQ79</accession>
<dbReference type="Pfam" id="PF00512">
    <property type="entry name" value="HisKA"/>
    <property type="match status" value="2"/>
</dbReference>
<name>A0A4S4DQ79_CAMSN</name>
<dbReference type="SUPFAM" id="SSF47384">
    <property type="entry name" value="Homodimeric domain of signal transducing histidine kinase"/>
    <property type="match status" value="2"/>
</dbReference>
<evidence type="ECO:0000313" key="12">
    <source>
        <dbReference type="Proteomes" id="UP000306102"/>
    </source>
</evidence>
<keyword evidence="5" id="KW-0963">Cytoplasm</keyword>
<evidence type="ECO:0000256" key="4">
    <source>
        <dbReference type="ARBA" id="ARBA00012438"/>
    </source>
</evidence>
<dbReference type="InterPro" id="IPR013990">
    <property type="entry name" value="WHy-dom"/>
</dbReference>
<dbReference type="InterPro" id="IPR004864">
    <property type="entry name" value="LEA_2"/>
</dbReference>
<dbReference type="Gene3D" id="1.10.287.130">
    <property type="match status" value="2"/>
</dbReference>
<evidence type="ECO:0000256" key="5">
    <source>
        <dbReference type="ARBA" id="ARBA00022490"/>
    </source>
</evidence>
<dbReference type="PROSITE" id="PS50109">
    <property type="entry name" value="HIS_KIN"/>
    <property type="match status" value="2"/>
</dbReference>
<dbReference type="PANTHER" id="PTHR31459">
    <property type="match status" value="1"/>
</dbReference>
<dbReference type="Pfam" id="PF02518">
    <property type="entry name" value="HATPase_c"/>
    <property type="match status" value="1"/>
</dbReference>
<comment type="catalytic activity">
    <reaction evidence="1">
        <text>ATP + protein L-histidine = ADP + protein N-phospho-L-histidine.</text>
        <dbReference type="EC" id="2.7.13.3"/>
    </reaction>
</comment>
<dbReference type="FunFam" id="2.60.40.1820:FF:000003">
    <property type="entry name" value="Desiccation protectant protein Lea14 isogeny"/>
    <property type="match status" value="1"/>
</dbReference>
<keyword evidence="6" id="KW-0597">Phosphoprotein</keyword>
<evidence type="ECO:0000256" key="7">
    <source>
        <dbReference type="ARBA" id="ARBA00022679"/>
    </source>
</evidence>
<dbReference type="GO" id="GO:0005829">
    <property type="term" value="C:cytosol"/>
    <property type="evidence" value="ECO:0007669"/>
    <property type="project" value="TreeGrafter"/>
</dbReference>
<dbReference type="Gene3D" id="3.30.450.20">
    <property type="entry name" value="PAS domain"/>
    <property type="match status" value="2"/>
</dbReference>
<evidence type="ECO:0000256" key="8">
    <source>
        <dbReference type="ARBA" id="ARBA00022777"/>
    </source>
</evidence>
<feature type="compositionally biased region" description="Acidic residues" evidence="9">
    <location>
        <begin position="1028"/>
        <end position="1037"/>
    </location>
</feature>
<dbReference type="CDD" id="cd00082">
    <property type="entry name" value="HisKA"/>
    <property type="match status" value="2"/>
</dbReference>
<dbReference type="SMART" id="SM00769">
    <property type="entry name" value="WHy"/>
    <property type="match status" value="2"/>
</dbReference>
<dbReference type="GO" id="GO:0009269">
    <property type="term" value="P:response to desiccation"/>
    <property type="evidence" value="ECO:0007669"/>
    <property type="project" value="InterPro"/>
</dbReference>
<dbReference type="STRING" id="542762.A0A4S4DQ79"/>
<evidence type="ECO:0000256" key="1">
    <source>
        <dbReference type="ARBA" id="ARBA00000085"/>
    </source>
</evidence>
<dbReference type="SMART" id="SM00387">
    <property type="entry name" value="HATPase_c"/>
    <property type="match status" value="1"/>
</dbReference>
<evidence type="ECO:0000256" key="6">
    <source>
        <dbReference type="ARBA" id="ARBA00022553"/>
    </source>
</evidence>
<dbReference type="Pfam" id="PF03168">
    <property type="entry name" value="LEA_2"/>
    <property type="match status" value="2"/>
</dbReference>
<reference evidence="11 12" key="1">
    <citation type="journal article" date="2018" name="Proc. Natl. Acad. Sci. U.S.A.">
        <title>Draft genome sequence of Camellia sinensis var. sinensis provides insights into the evolution of the tea genome and tea quality.</title>
        <authorList>
            <person name="Wei C."/>
            <person name="Yang H."/>
            <person name="Wang S."/>
            <person name="Zhao J."/>
            <person name="Liu C."/>
            <person name="Gao L."/>
            <person name="Xia E."/>
            <person name="Lu Y."/>
            <person name="Tai Y."/>
            <person name="She G."/>
            <person name="Sun J."/>
            <person name="Cao H."/>
            <person name="Tong W."/>
            <person name="Gao Q."/>
            <person name="Li Y."/>
            <person name="Deng W."/>
            <person name="Jiang X."/>
            <person name="Wang W."/>
            <person name="Chen Q."/>
            <person name="Zhang S."/>
            <person name="Li H."/>
            <person name="Wu J."/>
            <person name="Wang P."/>
            <person name="Li P."/>
            <person name="Shi C."/>
            <person name="Zheng F."/>
            <person name="Jian J."/>
            <person name="Huang B."/>
            <person name="Shan D."/>
            <person name="Shi M."/>
            <person name="Fang C."/>
            <person name="Yue Y."/>
            <person name="Li F."/>
            <person name="Li D."/>
            <person name="Wei S."/>
            <person name="Han B."/>
            <person name="Jiang C."/>
            <person name="Yin Y."/>
            <person name="Xia T."/>
            <person name="Zhang Z."/>
            <person name="Bennetzen J.L."/>
            <person name="Zhao S."/>
            <person name="Wan X."/>
        </authorList>
    </citation>
    <scope>NUCLEOTIDE SEQUENCE [LARGE SCALE GENOMIC DNA]</scope>
    <source>
        <strain evidence="12">cv. Shuchazao</strain>
        <tissue evidence="11">Leaf</tissue>
    </source>
</reference>
<dbReference type="PANTHER" id="PTHR31459:SF2">
    <property type="entry name" value="OS03G0843300 PROTEIN"/>
    <property type="match status" value="1"/>
</dbReference>
<comment type="caution">
    <text evidence="11">The sequence shown here is derived from an EMBL/GenBank/DDBJ whole genome shotgun (WGS) entry which is preliminary data.</text>
</comment>
<dbReference type="Gene3D" id="2.60.40.1820">
    <property type="match status" value="2"/>
</dbReference>
<dbReference type="InterPro" id="IPR005467">
    <property type="entry name" value="His_kinase_dom"/>
</dbReference>
<dbReference type="AlphaFoldDB" id="A0A4S4DQ79"/>
<proteinExistence type="inferred from homology"/>
<dbReference type="InterPro" id="IPR036097">
    <property type="entry name" value="HisK_dim/P_sf"/>
</dbReference>
<feature type="region of interest" description="Disordered" evidence="9">
    <location>
        <begin position="299"/>
        <end position="318"/>
    </location>
</feature>
<dbReference type="EMBL" id="SDRB02010693">
    <property type="protein sequence ID" value="THG04874.1"/>
    <property type="molecule type" value="Genomic_DNA"/>
</dbReference>
<feature type="compositionally biased region" description="Acidic residues" evidence="9">
    <location>
        <begin position="308"/>
        <end position="318"/>
    </location>
</feature>
<feature type="region of interest" description="Disordered" evidence="9">
    <location>
        <begin position="1027"/>
        <end position="1055"/>
    </location>
</feature>
<dbReference type="SUPFAM" id="SSF55874">
    <property type="entry name" value="ATPase domain of HSP90 chaperone/DNA topoisomerase II/histidine kinase"/>
    <property type="match status" value="1"/>
</dbReference>
<dbReference type="InterPro" id="IPR045043">
    <property type="entry name" value="Lea14-like"/>
</dbReference>
<organism evidence="11 12">
    <name type="scientific">Camellia sinensis var. sinensis</name>
    <name type="common">China tea</name>
    <dbReference type="NCBI Taxonomy" id="542762"/>
    <lineage>
        <taxon>Eukaryota</taxon>
        <taxon>Viridiplantae</taxon>
        <taxon>Streptophyta</taxon>
        <taxon>Embryophyta</taxon>
        <taxon>Tracheophyta</taxon>
        <taxon>Spermatophyta</taxon>
        <taxon>Magnoliopsida</taxon>
        <taxon>eudicotyledons</taxon>
        <taxon>Gunneridae</taxon>
        <taxon>Pentapetalae</taxon>
        <taxon>asterids</taxon>
        <taxon>Ericales</taxon>
        <taxon>Theaceae</taxon>
        <taxon>Camellia</taxon>
    </lineage>
</organism>
<evidence type="ECO:0000256" key="3">
    <source>
        <dbReference type="ARBA" id="ARBA00005960"/>
    </source>
</evidence>
<dbReference type="EC" id="2.7.13.3" evidence="4"/>
<dbReference type="Gene3D" id="3.30.565.10">
    <property type="entry name" value="Histidine kinase-like ATPase, C-terminal domain"/>
    <property type="match status" value="1"/>
</dbReference>
<keyword evidence="12" id="KW-1185">Reference proteome</keyword>
<feature type="domain" description="Histidine kinase" evidence="10">
    <location>
        <begin position="741"/>
        <end position="1022"/>
    </location>
</feature>
<dbReference type="InterPro" id="IPR003594">
    <property type="entry name" value="HATPase_dom"/>
</dbReference>
<comment type="subcellular location">
    <subcellularLocation>
        <location evidence="2">Cytoplasm</location>
    </subcellularLocation>
</comment>
<comment type="similarity">
    <text evidence="3">Belongs to the LEA type 2 family.</text>
</comment>
<evidence type="ECO:0000256" key="2">
    <source>
        <dbReference type="ARBA" id="ARBA00004496"/>
    </source>
</evidence>
<sequence length="1161" mass="129048">MASSDKPEIVERDVKGKEHKEDDKDDGKGGFIDKVKDFIQDIGEKIEETIGFGKPTAEVAGIHFPKINLEKADIVVDVLVKNPNPIPIPLIDINYLIESDGRKLISGLIPDAGTIHAHGSETVKIPVTLIYDDIKNTYADIKPGSIIPYKVKVDLIVDVPVFGRLTLPIEKTGEIPIPYKPDIDVEKIHFERFSLEETVAILHLKLENKNDFDLGLTDLDYEVWLCDMSIGSADLAKSTKLDRNGISRIEIPITFRPKDFGSALWDMIRGKGTGYSMKGNINVDTPFGAMKLPISKESGTTRLKKDADDDDDDENDSVEEMDIEVLSSMWPEDINEAGKQFNIERPGADQDMLEEVTIIEEKTIVDFKRLSELSNYSEKGLSQLAHLVKNWEYKQANADRLLREELDNLSKQRQEDKELRYRFIYNHFPSLHEEDIIGKTDVEIFTGAGVKESQDFKREVLERGVPAKREITFETELFGSKTFLIYVEPIFSNAGDTIGVNYMGMDVTDQETMRAKQMLATMSHEIRSPLSGVVSMAEILSTTKLDKEQRQLLSVMLSSGDLVLQLINDILDLSKVESGVMKLEAAKFRPRKVVKHVIQTATASLQKILTLEGHVADDVPVEDIIGKTDVEIFTGAGVKESQDFKREVLERGVPAKREITFETELFGSKTFLINVEPIFSNAGDTIGVNYMGMDVTDQVRKREKMAKLREEIAVQKVKEIELNKTIHITEETMRAKQMLATMSHEIRSPLSGVVSMAEILSTTNLDKEQRQLLSVMLSSGDLVLQLINDILDLSKVESGVMKLEAAKFRPRKVVKHVIQTATTSLQKILTLEGHVADDVPVEFTHEGKVGMKIYVVPAPSSGMEEGSNQKITADRPTVSVNVHEQDKCVSLSQSCCDKKGFHENKHGEGPYKNHTLDDEPKTPVRNGASIDGGEENHLQPDETIVWICCDVYDTGNGIPENALPSLFKKYMQVGADTAQKYGVIRLGLAICKQLVELMGGYLSVSSREHHGSTFTFILPYKVSPAADNSDDPDELSDMADHDAPDDANDDDTSSGFFQFQPRTLGSLFASSGPGRAKKLSNNIAFNASYKLNGLLEDSYSFPSSNIATKEATSLEDACSVDGANKSLEHESSMRDIPDSAKKIVVGSDSEIQCHHKDSLIK</sequence>
<keyword evidence="8" id="KW-0418">Kinase</keyword>
<dbReference type="FunFam" id="2.60.40.1820:FF:000002">
    <property type="entry name" value="Late embryogenesis abundant protein Lea14-A"/>
    <property type="match status" value="1"/>
</dbReference>